<dbReference type="GO" id="GO:0016491">
    <property type="term" value="F:oxidoreductase activity"/>
    <property type="evidence" value="ECO:0007669"/>
    <property type="project" value="UniProtKB-KW"/>
</dbReference>
<dbReference type="Gene3D" id="2.40.110.10">
    <property type="entry name" value="Butyryl-CoA Dehydrogenase, subunit A, domain 2"/>
    <property type="match status" value="1"/>
</dbReference>
<keyword evidence="4" id="KW-1185">Reference proteome</keyword>
<protein>
    <submittedName>
        <fullName evidence="3">Acyl-CoA dehydrogenase family protein</fullName>
        <ecNumber evidence="3">1.-.-.-</ecNumber>
    </submittedName>
</protein>
<dbReference type="InterPro" id="IPR046373">
    <property type="entry name" value="Acyl-CoA_Oxase/DH_mid-dom_sf"/>
</dbReference>
<reference evidence="4" key="1">
    <citation type="journal article" date="2019" name="Int. J. Syst. Evol. Microbiol.">
        <title>The Global Catalogue of Microorganisms (GCM) 10K type strain sequencing project: providing services to taxonomists for standard genome sequencing and annotation.</title>
        <authorList>
            <consortium name="The Broad Institute Genomics Platform"/>
            <consortium name="The Broad Institute Genome Sequencing Center for Infectious Disease"/>
            <person name="Wu L."/>
            <person name="Ma J."/>
        </authorList>
    </citation>
    <scope>NUCLEOTIDE SEQUENCE [LARGE SCALE GENOMIC DNA]</scope>
    <source>
        <strain evidence="4">CCUG 62974</strain>
    </source>
</reference>
<dbReference type="EMBL" id="JBHTHX010001977">
    <property type="protein sequence ID" value="MFD0889693.1"/>
    <property type="molecule type" value="Genomic_DNA"/>
</dbReference>
<dbReference type="PANTHER" id="PTHR43884">
    <property type="entry name" value="ACYL-COA DEHYDROGENASE"/>
    <property type="match status" value="1"/>
</dbReference>
<feature type="domain" description="Acyl-CoA oxidase/dehydrogenase middle" evidence="1">
    <location>
        <begin position="120"/>
        <end position="198"/>
    </location>
</feature>
<gene>
    <name evidence="3" type="ORF">ACFQ08_34580</name>
</gene>
<feature type="domain" description="Acyl-CoA dehydrogenase/oxidase N-terminal" evidence="2">
    <location>
        <begin position="11"/>
        <end position="115"/>
    </location>
</feature>
<dbReference type="EC" id="1.-.-.-" evidence="3"/>
<dbReference type="PANTHER" id="PTHR43884:SF40">
    <property type="entry name" value="ACYL-COA DEHYDROGENASE"/>
    <property type="match status" value="1"/>
</dbReference>
<proteinExistence type="predicted"/>
<dbReference type="InterPro" id="IPR009100">
    <property type="entry name" value="AcylCoA_DH/oxidase_NM_dom_sf"/>
</dbReference>
<organism evidence="3 4">
    <name type="scientific">Streptosporangium algeriense</name>
    <dbReference type="NCBI Taxonomy" id="1682748"/>
    <lineage>
        <taxon>Bacteria</taxon>
        <taxon>Bacillati</taxon>
        <taxon>Actinomycetota</taxon>
        <taxon>Actinomycetes</taxon>
        <taxon>Streptosporangiales</taxon>
        <taxon>Streptosporangiaceae</taxon>
        <taxon>Streptosporangium</taxon>
    </lineage>
</organism>
<dbReference type="Proteomes" id="UP001597024">
    <property type="component" value="Unassembled WGS sequence"/>
</dbReference>
<keyword evidence="3" id="KW-0560">Oxidoreductase</keyword>
<sequence length="199" mass="22094">MWSGESAFPALLREAEAFVRGPGEEYAAEIERTRAVPARLWEDLRERGFLRLAAPVGYGGHGIPFSRYLEVLELISMSHASVRMIVHVCNGVWRSMDRFATDEQRKEFVLPQIAGDIRVAFTLTEPDAGTGADLRARVTREGDTYFLSGRKHLITFGVSCDYWLLFARLEGTTGKEGTVALLVERGAPGVTVEAMPDTM</sequence>
<dbReference type="Gene3D" id="1.10.540.10">
    <property type="entry name" value="Acyl-CoA dehydrogenase/oxidase, N-terminal domain"/>
    <property type="match status" value="1"/>
</dbReference>
<comment type="caution">
    <text evidence="3">The sequence shown here is derived from an EMBL/GenBank/DDBJ whole genome shotgun (WGS) entry which is preliminary data.</text>
</comment>
<dbReference type="SUPFAM" id="SSF56645">
    <property type="entry name" value="Acyl-CoA dehydrogenase NM domain-like"/>
    <property type="match status" value="1"/>
</dbReference>
<dbReference type="InterPro" id="IPR037069">
    <property type="entry name" value="AcylCoA_DH/ox_N_sf"/>
</dbReference>
<accession>A0ABW3E0R9</accession>
<feature type="non-terminal residue" evidence="3">
    <location>
        <position position="199"/>
    </location>
</feature>
<dbReference type="Pfam" id="PF02771">
    <property type="entry name" value="Acyl-CoA_dh_N"/>
    <property type="match status" value="1"/>
</dbReference>
<dbReference type="InterPro" id="IPR013786">
    <property type="entry name" value="AcylCoA_DH/ox_N"/>
</dbReference>
<evidence type="ECO:0000313" key="3">
    <source>
        <dbReference type="EMBL" id="MFD0889693.1"/>
    </source>
</evidence>
<dbReference type="InterPro" id="IPR006091">
    <property type="entry name" value="Acyl-CoA_Oxase/DH_mid-dom"/>
</dbReference>
<dbReference type="Pfam" id="PF02770">
    <property type="entry name" value="Acyl-CoA_dh_M"/>
    <property type="match status" value="1"/>
</dbReference>
<name>A0ABW3E0R9_9ACTN</name>
<evidence type="ECO:0000259" key="2">
    <source>
        <dbReference type="Pfam" id="PF02771"/>
    </source>
</evidence>
<evidence type="ECO:0000313" key="4">
    <source>
        <dbReference type="Proteomes" id="UP001597024"/>
    </source>
</evidence>
<evidence type="ECO:0000259" key="1">
    <source>
        <dbReference type="Pfam" id="PF02770"/>
    </source>
</evidence>